<sequence>MRNVRPHARYYHLCYTFSTKGWASDTEAVIIPGKISIIPPQVPQAGKGKTLWGILWRAWRYRTRYRNEIVIGGAQRR</sequence>
<comment type="caution">
    <text evidence="1">The sequence shown here is derived from an EMBL/GenBank/DDBJ whole genome shotgun (WGS) entry which is preliminary data.</text>
</comment>
<reference evidence="1 2" key="1">
    <citation type="submission" date="2019-05" db="EMBL/GenBank/DDBJ databases">
        <title>Another draft genome of Portunus trituberculatus and its Hox gene families provides insights of decapod evolution.</title>
        <authorList>
            <person name="Jeong J.-H."/>
            <person name="Song I."/>
            <person name="Kim S."/>
            <person name="Choi T."/>
            <person name="Kim D."/>
            <person name="Ryu S."/>
            <person name="Kim W."/>
        </authorList>
    </citation>
    <scope>NUCLEOTIDE SEQUENCE [LARGE SCALE GENOMIC DNA]</scope>
    <source>
        <tissue evidence="1">Muscle</tissue>
    </source>
</reference>
<gene>
    <name evidence="1" type="ORF">E2C01_044621</name>
</gene>
<accession>A0A5B7FZN6</accession>
<proteinExistence type="predicted"/>
<keyword evidence="2" id="KW-1185">Reference proteome</keyword>
<evidence type="ECO:0000313" key="1">
    <source>
        <dbReference type="EMBL" id="MPC50787.1"/>
    </source>
</evidence>
<dbReference type="EMBL" id="VSRR010009737">
    <property type="protein sequence ID" value="MPC50787.1"/>
    <property type="molecule type" value="Genomic_DNA"/>
</dbReference>
<evidence type="ECO:0000313" key="2">
    <source>
        <dbReference type="Proteomes" id="UP000324222"/>
    </source>
</evidence>
<dbReference type="AlphaFoldDB" id="A0A5B7FZN6"/>
<dbReference type="Proteomes" id="UP000324222">
    <property type="component" value="Unassembled WGS sequence"/>
</dbReference>
<name>A0A5B7FZN6_PORTR</name>
<organism evidence="1 2">
    <name type="scientific">Portunus trituberculatus</name>
    <name type="common">Swimming crab</name>
    <name type="synonym">Neptunus trituberculatus</name>
    <dbReference type="NCBI Taxonomy" id="210409"/>
    <lineage>
        <taxon>Eukaryota</taxon>
        <taxon>Metazoa</taxon>
        <taxon>Ecdysozoa</taxon>
        <taxon>Arthropoda</taxon>
        <taxon>Crustacea</taxon>
        <taxon>Multicrustacea</taxon>
        <taxon>Malacostraca</taxon>
        <taxon>Eumalacostraca</taxon>
        <taxon>Eucarida</taxon>
        <taxon>Decapoda</taxon>
        <taxon>Pleocyemata</taxon>
        <taxon>Brachyura</taxon>
        <taxon>Eubrachyura</taxon>
        <taxon>Portunoidea</taxon>
        <taxon>Portunidae</taxon>
        <taxon>Portuninae</taxon>
        <taxon>Portunus</taxon>
    </lineage>
</organism>
<protein>
    <submittedName>
        <fullName evidence="1">Uncharacterized protein</fullName>
    </submittedName>
</protein>